<evidence type="ECO:0000256" key="1">
    <source>
        <dbReference type="ARBA" id="ARBA00005953"/>
    </source>
</evidence>
<sequence length="136" mass="16617">MIKLRYDRKVNFYETDAQGIVHHSNYPRYFEEVRGFFLEYIGYPYPKLREEINIDVVLLKLEVEYHQPLYFQDKFYILFNIEEFNRFKFSFFYQIFKEDILVATGKTSHCCIDRKTRKIVSIPPFLLEKFKGVIND</sequence>
<dbReference type="SUPFAM" id="SSF54637">
    <property type="entry name" value="Thioesterase/thiol ester dehydrase-isomerase"/>
    <property type="match status" value="1"/>
</dbReference>
<dbReference type="GO" id="GO:0047617">
    <property type="term" value="F:fatty acyl-CoA hydrolase activity"/>
    <property type="evidence" value="ECO:0007669"/>
    <property type="project" value="TreeGrafter"/>
</dbReference>
<comment type="similarity">
    <text evidence="1">Belongs to the 4-hydroxybenzoyl-CoA thioesterase family.</text>
</comment>
<dbReference type="Pfam" id="PF13279">
    <property type="entry name" value="4HBT_2"/>
    <property type="match status" value="1"/>
</dbReference>
<evidence type="ECO:0000313" key="4">
    <source>
        <dbReference type="Proteomes" id="UP001157947"/>
    </source>
</evidence>
<dbReference type="CDD" id="cd00586">
    <property type="entry name" value="4HBT"/>
    <property type="match status" value="1"/>
</dbReference>
<dbReference type="InterPro" id="IPR029069">
    <property type="entry name" value="HotDog_dom_sf"/>
</dbReference>
<keyword evidence="4" id="KW-1185">Reference proteome</keyword>
<dbReference type="InterPro" id="IPR050563">
    <property type="entry name" value="4-hydroxybenzoyl-CoA_TE"/>
</dbReference>
<reference evidence="3" key="1">
    <citation type="submission" date="2017-05" db="EMBL/GenBank/DDBJ databases">
        <authorList>
            <person name="Varghese N."/>
            <person name="Submissions S."/>
        </authorList>
    </citation>
    <scope>NUCLEOTIDE SEQUENCE</scope>
    <source>
        <strain evidence="3">DSM 18763</strain>
    </source>
</reference>
<dbReference type="RefSeq" id="WP_265134220.1">
    <property type="nucleotide sequence ID" value="NZ_FXTX01000017.1"/>
</dbReference>
<name>A0AA45WNF3_9AQUI</name>
<comment type="caution">
    <text evidence="3">The sequence shown here is derived from an EMBL/GenBank/DDBJ whole genome shotgun (WGS) entry which is preliminary data.</text>
</comment>
<proteinExistence type="inferred from homology"/>
<gene>
    <name evidence="3" type="ORF">SAMN06264868_11736</name>
</gene>
<organism evidence="3 4">
    <name type="scientific">Venenivibrio stagnispumantis</name>
    <dbReference type="NCBI Taxonomy" id="407998"/>
    <lineage>
        <taxon>Bacteria</taxon>
        <taxon>Pseudomonadati</taxon>
        <taxon>Aquificota</taxon>
        <taxon>Aquificia</taxon>
        <taxon>Aquificales</taxon>
        <taxon>Hydrogenothermaceae</taxon>
        <taxon>Venenivibrio</taxon>
    </lineage>
</organism>
<protein>
    <submittedName>
        <fullName evidence="3">Acyl-CoA thioester hydrolase</fullName>
    </submittedName>
</protein>
<evidence type="ECO:0000256" key="2">
    <source>
        <dbReference type="ARBA" id="ARBA00022801"/>
    </source>
</evidence>
<dbReference type="AlphaFoldDB" id="A0AA45WNF3"/>
<dbReference type="PANTHER" id="PTHR31793:SF27">
    <property type="entry name" value="NOVEL THIOESTERASE SUPERFAMILY DOMAIN AND SAPOSIN A-TYPE DOMAIN CONTAINING PROTEIN (0610012H03RIK)"/>
    <property type="match status" value="1"/>
</dbReference>
<dbReference type="PANTHER" id="PTHR31793">
    <property type="entry name" value="4-HYDROXYBENZOYL-COA THIOESTERASE FAMILY MEMBER"/>
    <property type="match status" value="1"/>
</dbReference>
<dbReference type="PIRSF" id="PIRSF003230">
    <property type="entry name" value="YbgC"/>
    <property type="match status" value="1"/>
</dbReference>
<dbReference type="Gene3D" id="3.10.129.10">
    <property type="entry name" value="Hotdog Thioesterase"/>
    <property type="match status" value="1"/>
</dbReference>
<dbReference type="InterPro" id="IPR006684">
    <property type="entry name" value="YbgC/YbaW"/>
</dbReference>
<accession>A0AA45WNF3</accession>
<dbReference type="EMBL" id="FXTX01000017">
    <property type="protein sequence ID" value="SMP18446.1"/>
    <property type="molecule type" value="Genomic_DNA"/>
</dbReference>
<evidence type="ECO:0000313" key="3">
    <source>
        <dbReference type="EMBL" id="SMP18446.1"/>
    </source>
</evidence>
<dbReference type="NCBIfam" id="TIGR00051">
    <property type="entry name" value="YbgC/FadM family acyl-CoA thioesterase"/>
    <property type="match status" value="1"/>
</dbReference>
<dbReference type="Proteomes" id="UP001157947">
    <property type="component" value="Unassembled WGS sequence"/>
</dbReference>
<keyword evidence="2 3" id="KW-0378">Hydrolase</keyword>